<feature type="compositionally biased region" description="Basic and acidic residues" evidence="1">
    <location>
        <begin position="1021"/>
        <end position="1030"/>
    </location>
</feature>
<feature type="compositionally biased region" description="Low complexity" evidence="1">
    <location>
        <begin position="235"/>
        <end position="255"/>
    </location>
</feature>
<feature type="region of interest" description="Disordered" evidence="1">
    <location>
        <begin position="1001"/>
        <end position="1030"/>
    </location>
</feature>
<dbReference type="EMBL" id="QCYY01001901">
    <property type="protein sequence ID" value="ROT74399.1"/>
    <property type="molecule type" value="Genomic_DNA"/>
</dbReference>
<organism evidence="2 3">
    <name type="scientific">Penaeus vannamei</name>
    <name type="common">Whiteleg shrimp</name>
    <name type="synonym">Litopenaeus vannamei</name>
    <dbReference type="NCBI Taxonomy" id="6689"/>
    <lineage>
        <taxon>Eukaryota</taxon>
        <taxon>Metazoa</taxon>
        <taxon>Ecdysozoa</taxon>
        <taxon>Arthropoda</taxon>
        <taxon>Crustacea</taxon>
        <taxon>Multicrustacea</taxon>
        <taxon>Malacostraca</taxon>
        <taxon>Eumalacostraca</taxon>
        <taxon>Eucarida</taxon>
        <taxon>Decapoda</taxon>
        <taxon>Dendrobranchiata</taxon>
        <taxon>Penaeoidea</taxon>
        <taxon>Penaeidae</taxon>
        <taxon>Penaeus</taxon>
    </lineage>
</organism>
<feature type="compositionally biased region" description="Low complexity" evidence="1">
    <location>
        <begin position="468"/>
        <end position="486"/>
    </location>
</feature>
<evidence type="ECO:0000313" key="3">
    <source>
        <dbReference type="Proteomes" id="UP000283509"/>
    </source>
</evidence>
<dbReference type="PANTHER" id="PTHR45691">
    <property type="entry name" value="PROTEIN DIAPHANOUS"/>
    <property type="match status" value="1"/>
</dbReference>
<evidence type="ECO:0000313" key="2">
    <source>
        <dbReference type="EMBL" id="ROT74399.1"/>
    </source>
</evidence>
<dbReference type="AlphaFoldDB" id="A0A423TD52"/>
<dbReference type="OrthoDB" id="62701at2759"/>
<feature type="compositionally biased region" description="Basic and acidic residues" evidence="1">
    <location>
        <begin position="223"/>
        <end position="234"/>
    </location>
</feature>
<feature type="region of interest" description="Disordered" evidence="1">
    <location>
        <begin position="930"/>
        <end position="957"/>
    </location>
</feature>
<dbReference type="Proteomes" id="UP000283509">
    <property type="component" value="Unassembled WGS sequence"/>
</dbReference>
<feature type="compositionally biased region" description="Basic and acidic residues" evidence="1">
    <location>
        <begin position="257"/>
        <end position="271"/>
    </location>
</feature>
<feature type="region of interest" description="Disordered" evidence="1">
    <location>
        <begin position="176"/>
        <end position="496"/>
    </location>
</feature>
<name>A0A423TD52_PENVA</name>
<feature type="region of interest" description="Disordered" evidence="1">
    <location>
        <begin position="516"/>
        <end position="664"/>
    </location>
</feature>
<reference evidence="2 3" key="1">
    <citation type="submission" date="2018-04" db="EMBL/GenBank/DDBJ databases">
        <authorList>
            <person name="Zhang X."/>
            <person name="Yuan J."/>
            <person name="Li F."/>
            <person name="Xiang J."/>
        </authorList>
    </citation>
    <scope>NUCLEOTIDE SEQUENCE [LARGE SCALE GENOMIC DNA]</scope>
    <source>
        <tissue evidence="2">Muscle</tissue>
    </source>
</reference>
<feature type="compositionally biased region" description="Basic and acidic residues" evidence="1">
    <location>
        <begin position="638"/>
        <end position="656"/>
    </location>
</feature>
<feature type="compositionally biased region" description="Low complexity" evidence="1">
    <location>
        <begin position="191"/>
        <end position="206"/>
    </location>
</feature>
<feature type="compositionally biased region" description="Basic and acidic residues" evidence="1">
    <location>
        <begin position="521"/>
        <end position="539"/>
    </location>
</feature>
<gene>
    <name evidence="2" type="ORF">C7M84_007089</name>
</gene>
<accession>A0A423TD52</accession>
<dbReference type="PANTHER" id="PTHR45691:SF6">
    <property type="entry name" value="PROTEIN DIAPHANOUS"/>
    <property type="match status" value="1"/>
</dbReference>
<dbReference type="STRING" id="6689.A0A423TD52"/>
<evidence type="ECO:0000256" key="1">
    <source>
        <dbReference type="SAM" id="MobiDB-lite"/>
    </source>
</evidence>
<keyword evidence="3" id="KW-1185">Reference proteome</keyword>
<feature type="compositionally biased region" description="Basic and acidic residues" evidence="1">
    <location>
        <begin position="285"/>
        <end position="461"/>
    </location>
</feature>
<proteinExistence type="predicted"/>
<dbReference type="GO" id="GO:0030041">
    <property type="term" value="P:actin filament polymerization"/>
    <property type="evidence" value="ECO:0007669"/>
    <property type="project" value="TreeGrafter"/>
</dbReference>
<reference evidence="2 3" key="2">
    <citation type="submission" date="2019-01" db="EMBL/GenBank/DDBJ databases">
        <title>The decoding of complex shrimp genome reveals the adaptation for benthos swimmer, frequently molting mechanism and breeding impact on genome.</title>
        <authorList>
            <person name="Sun Y."/>
            <person name="Gao Y."/>
            <person name="Yu Y."/>
        </authorList>
    </citation>
    <scope>NUCLEOTIDE SEQUENCE [LARGE SCALE GENOMIC DNA]</scope>
    <source>
        <tissue evidence="2">Muscle</tissue>
    </source>
</reference>
<dbReference type="InterPro" id="IPR051412">
    <property type="entry name" value="Formin_Homology_Diaphanous_sf"/>
</dbReference>
<comment type="caution">
    <text evidence="2">The sequence shown here is derived from an EMBL/GenBank/DDBJ whole genome shotgun (WGS) entry which is preliminary data.</text>
</comment>
<feature type="compositionally biased region" description="Basic and acidic residues" evidence="1">
    <location>
        <begin position="177"/>
        <end position="189"/>
    </location>
</feature>
<feature type="compositionally biased region" description="Basic and acidic residues" evidence="1">
    <location>
        <begin position="606"/>
        <end position="617"/>
    </location>
</feature>
<protein>
    <submittedName>
        <fullName evidence="2">Uncharacterized protein</fullName>
    </submittedName>
</protein>
<feature type="region of interest" description="Disordered" evidence="1">
    <location>
        <begin position="890"/>
        <end position="912"/>
    </location>
</feature>
<dbReference type="GO" id="GO:0005884">
    <property type="term" value="C:actin filament"/>
    <property type="evidence" value="ECO:0007669"/>
    <property type="project" value="TreeGrafter"/>
</dbReference>
<sequence length="1030" mass="113972">MNGPCALLQSVPDAPCSPWTLAGSPWVKFDSPWDVHTPLAVLDSASGMCLSFQHLADLFSCRTGQRHNDSEDDVSTLGKGQGKLADATRFEDAATLQSGWSPPQYYGQDSQPSAGVKTLKEEINVAETERAKMGRQAVKENGSAHEGVEGETVENIVALEKKEKADLIVSESVVLKDSSKEKDQEKKPDGTSYYASVSSSTSVVSSRLDELRGGRKPWGQSKETTEEVNIKLKESISGGQTTTTAGTSLATTVTAEVPEKRDFRKEFEERRERRRQQREAEEEEERARIARREESRRKREEASELRRKEELENRKREEAKREEARRLRKERSEERAREKSEDRKSEGERERSKERRGEREREGSKERQDVEREGSKERLLEGERERSRDLRREVRPRERSGEGKERYRREERARESSEEKVRSPRREKETKAKEAKDVKREKEEEEAKKEAEEAKETPTKDTEEEELAPAPSEAAAEPVDAAFPAPESEKGAGGDAETVVVGGVVSALKAETVYVSSSEDISLHDDSRRDLSVLEDPKGDLTLLDEAQGELPRQEDSEASPPEPVPEVEVIVSTVEDESELPEAQQEAVEEQVGEPLGEGAEEAEKEAQEEANGKDEQEGELESPVKRELFPDVVSECEGREADPPVKREGFRPKWAEPGAPLPEEAVIAEMEVEGRPEAAELSDVISPPLSPRAQSLAALDALIHGHPQGANAHDQAPPTSPSAALEPPPPILDDEEEIVYDHTVTSAQHKLQVSGPDVMPGNDVTSCSKAIQPWQLSRLECNRWTGVNPPGGMDAIARGRSSQPPPTTDHFHIVTYATSSHCDHFMTCFAPRVMGRAEGGRAREGVQRRFHEEVQCHEREEKVRRRDALERLTTSVVYRKKVTSTTTTTIFKGNAPSPPPSSPTGRASFPSPTTTFCWEGAFPFAGKWPSSPPPPFPHDDAATASLPPSPPSPHATVSTAADVYGFIFGLLGYTHAPARSPPFPFEQQVNTTRHTAQVMAAGTETDPQTEGKQGGVTRTPEKSLARKG</sequence>